<name>A0AAE9YY67_9GAMM</name>
<evidence type="ECO:0000313" key="2">
    <source>
        <dbReference type="EMBL" id="WDE02600.1"/>
    </source>
</evidence>
<gene>
    <name evidence="2" type="ORF">SG35_029800</name>
</gene>
<keyword evidence="1" id="KW-0812">Transmembrane</keyword>
<evidence type="ECO:0008006" key="4">
    <source>
        <dbReference type="Google" id="ProtNLM"/>
    </source>
</evidence>
<protein>
    <recommendedName>
        <fullName evidence="4">DUF2489 domain-containing protein</fullName>
    </recommendedName>
</protein>
<dbReference type="KEGG" id="tact:SG35_029800"/>
<evidence type="ECO:0000313" key="3">
    <source>
        <dbReference type="Proteomes" id="UP000032568"/>
    </source>
</evidence>
<dbReference type="AlphaFoldDB" id="A0AAE9YY67"/>
<dbReference type="EMBL" id="CP059736">
    <property type="protein sequence ID" value="WDE02600.1"/>
    <property type="molecule type" value="Genomic_DNA"/>
</dbReference>
<keyword evidence="1" id="KW-0472">Membrane</keyword>
<reference evidence="2 3" key="1">
    <citation type="journal article" date="2015" name="Genome Announc.">
        <title>Draft Genome Sequences of Marine Isolates of Thalassomonas viridans and Thalassomonas actiniarum.</title>
        <authorList>
            <person name="Olonade I."/>
            <person name="van Zyl L.J."/>
            <person name="Trindade M."/>
        </authorList>
    </citation>
    <scope>NUCLEOTIDE SEQUENCE [LARGE SCALE GENOMIC DNA]</scope>
    <source>
        <strain evidence="2 3">A5K-106</strain>
    </source>
</reference>
<feature type="transmembrane region" description="Helical" evidence="1">
    <location>
        <begin position="6"/>
        <end position="27"/>
    </location>
</feature>
<accession>A0AAE9YY67</accession>
<dbReference type="RefSeq" id="WP_044835585.1">
    <property type="nucleotide sequence ID" value="NZ_CP059736.1"/>
</dbReference>
<keyword evidence="3" id="KW-1185">Reference proteome</keyword>
<sequence>MKWETLIPVTITIIFVVIGWVVAHKLTSQRDIKNKQREIRIQYLLEAYEALMVAGRNRTILPNYEQVERAVFLLEMFGTPSQVELSRKFTKEMAENNNSNFTELVVEIRNFVRNELDLKHLGRDINILRIDPINPEHNKLIQPTAKASAD</sequence>
<reference evidence="2 3" key="2">
    <citation type="journal article" date="2022" name="Mar. Drugs">
        <title>Bioassay-Guided Fractionation Leads to the Detection of Cholic Acid Generated by the Rare Thalassomonas sp.</title>
        <authorList>
            <person name="Pheiffer F."/>
            <person name="Schneider Y.K."/>
            <person name="Hansen E.H."/>
            <person name="Andersen J.H."/>
            <person name="Isaksson J."/>
            <person name="Busche T."/>
            <person name="R C."/>
            <person name="Kalinowski J."/>
            <person name="Zyl L.V."/>
            <person name="Trindade M."/>
        </authorList>
    </citation>
    <scope>NUCLEOTIDE SEQUENCE [LARGE SCALE GENOMIC DNA]</scope>
    <source>
        <strain evidence="2 3">A5K-106</strain>
    </source>
</reference>
<organism evidence="2 3">
    <name type="scientific">Thalassomonas actiniarum</name>
    <dbReference type="NCBI Taxonomy" id="485447"/>
    <lineage>
        <taxon>Bacteria</taxon>
        <taxon>Pseudomonadati</taxon>
        <taxon>Pseudomonadota</taxon>
        <taxon>Gammaproteobacteria</taxon>
        <taxon>Alteromonadales</taxon>
        <taxon>Colwelliaceae</taxon>
        <taxon>Thalassomonas</taxon>
    </lineage>
</organism>
<evidence type="ECO:0000256" key="1">
    <source>
        <dbReference type="SAM" id="Phobius"/>
    </source>
</evidence>
<proteinExistence type="predicted"/>
<dbReference type="Proteomes" id="UP000032568">
    <property type="component" value="Chromosome pTact"/>
</dbReference>
<keyword evidence="1" id="KW-1133">Transmembrane helix</keyword>